<protein>
    <submittedName>
        <fullName evidence="1">Zinc finger, RING/FYVE/PHD-type</fullName>
    </submittedName>
</protein>
<dbReference type="OrthoDB" id="104733at2759"/>
<keyword evidence="2" id="KW-1185">Reference proteome</keyword>
<reference evidence="2" key="1">
    <citation type="submission" date="2014-09" db="EMBL/GenBank/DDBJ databases">
        <authorList>
            <person name="Sharma Rahul"/>
            <person name="Thines Marco"/>
        </authorList>
    </citation>
    <scope>NUCLEOTIDE SEQUENCE [LARGE SCALE GENOMIC DNA]</scope>
</reference>
<dbReference type="Proteomes" id="UP000054928">
    <property type="component" value="Unassembled WGS sequence"/>
</dbReference>
<sequence length="476" mass="54971">MTDFLHSLRGLPCLNFSKERKQELELSSDDLIENALKVYDQFHAHKLHDQITQEWRLVKRKKSLHVYRERGKSKCPISRKYLCSGVMPGTVEDMVNGTYSDDTENMRIRLGILMEKYLDARVLHVFERNDRSDSVIFSGIKWLAIKTPTSASLIYDRDMLFYSRIGRIVDSRGRYFVYYVVNSIELDEFPVQRHQNLERSYISFCYLFRQVQDEWIGCFIIGTCSLEGTLPRSLSEHITTERMLSVGKFLNVARAKAFSARIITNADRLPSTSSSCDVCMKKSTILSGKFKLCMGCRRNTCRKCREWCTVFRLDLRSQKPGKERFCLQCIADITRPTISSFYLNSLQESTSSSMEFQSTKLASTSTSGINKHSDNSLSDRSQDNELEVGEIPTMEGPLNLDGLATFIERASLASTREMQWNQDELEYYVEILRESGHFNRTTTTQHLLSLDKMDQNDETDIILDDTETFFSVDELD</sequence>
<dbReference type="EMBL" id="CCYD01000442">
    <property type="protein sequence ID" value="CEG39953.1"/>
    <property type="molecule type" value="Genomic_DNA"/>
</dbReference>
<dbReference type="Gene3D" id="3.30.530.20">
    <property type="match status" value="1"/>
</dbReference>
<dbReference type="InterPro" id="IPR023393">
    <property type="entry name" value="START-like_dom_sf"/>
</dbReference>
<dbReference type="InterPro" id="IPR052727">
    <property type="entry name" value="Rab4/Rab5_effector"/>
</dbReference>
<dbReference type="RefSeq" id="XP_024576322.1">
    <property type="nucleotide sequence ID" value="XM_024725556.1"/>
</dbReference>
<proteinExistence type="predicted"/>
<dbReference type="InterPro" id="IPR011011">
    <property type="entry name" value="Znf_FYVE_PHD"/>
</dbReference>
<dbReference type="PANTHER" id="PTHR13510">
    <property type="entry name" value="FYVE-FINGER-CONTAINING RAB5 EFFECTOR PROTEIN RABENOSYN-5-RELATED"/>
    <property type="match status" value="1"/>
</dbReference>
<name>A0A0P1AFS6_PLAHL</name>
<dbReference type="PANTHER" id="PTHR13510:SF44">
    <property type="entry name" value="RABENOSYN-5"/>
    <property type="match status" value="1"/>
</dbReference>
<evidence type="ECO:0000313" key="1">
    <source>
        <dbReference type="EMBL" id="CEG39953.1"/>
    </source>
</evidence>
<organism evidence="1 2">
    <name type="scientific">Plasmopara halstedii</name>
    <name type="common">Downy mildew of sunflower</name>
    <dbReference type="NCBI Taxonomy" id="4781"/>
    <lineage>
        <taxon>Eukaryota</taxon>
        <taxon>Sar</taxon>
        <taxon>Stramenopiles</taxon>
        <taxon>Oomycota</taxon>
        <taxon>Peronosporomycetes</taxon>
        <taxon>Peronosporales</taxon>
        <taxon>Peronosporaceae</taxon>
        <taxon>Plasmopara</taxon>
    </lineage>
</organism>
<accession>A0A0P1AFS6</accession>
<dbReference type="GeneID" id="36405233"/>
<evidence type="ECO:0000313" key="2">
    <source>
        <dbReference type="Proteomes" id="UP000054928"/>
    </source>
</evidence>
<dbReference type="SUPFAM" id="SSF57903">
    <property type="entry name" value="FYVE/PHD zinc finger"/>
    <property type="match status" value="1"/>
</dbReference>
<dbReference type="OMA" id="QWNQDEL"/>
<dbReference type="AlphaFoldDB" id="A0A0P1AFS6"/>